<keyword evidence="1 3" id="KW-0210">Decarboxylase</keyword>
<dbReference type="GO" id="GO:0015937">
    <property type="term" value="P:coenzyme A biosynthetic process"/>
    <property type="evidence" value="ECO:0007669"/>
    <property type="project" value="UniProtKB-UniRule"/>
</dbReference>
<feature type="domain" description="DNA/pantothenate metabolism flavoprotein C-terminal" evidence="6">
    <location>
        <begin position="186"/>
        <end position="393"/>
    </location>
</feature>
<feature type="binding site" evidence="3">
    <location>
        <position position="288"/>
    </location>
    <ligand>
        <name>CTP</name>
        <dbReference type="ChEBI" id="CHEBI:37563"/>
    </ligand>
</feature>
<comment type="catalytic activity">
    <reaction evidence="3 4">
        <text>(R)-4'-phosphopantothenate + L-cysteine + CTP = N-[(R)-4-phosphopantothenoyl]-L-cysteine + CMP + diphosphate + H(+)</text>
        <dbReference type="Rhea" id="RHEA:19397"/>
        <dbReference type="ChEBI" id="CHEBI:10986"/>
        <dbReference type="ChEBI" id="CHEBI:15378"/>
        <dbReference type="ChEBI" id="CHEBI:33019"/>
        <dbReference type="ChEBI" id="CHEBI:35235"/>
        <dbReference type="ChEBI" id="CHEBI:37563"/>
        <dbReference type="ChEBI" id="CHEBI:59458"/>
        <dbReference type="ChEBI" id="CHEBI:60377"/>
        <dbReference type="EC" id="6.3.2.5"/>
    </reaction>
</comment>
<dbReference type="InterPro" id="IPR003382">
    <property type="entry name" value="Flavoprotein"/>
</dbReference>
<feature type="domain" description="Flavoprotein" evidence="5">
    <location>
        <begin position="5"/>
        <end position="178"/>
    </location>
</feature>
<dbReference type="HAMAP" id="MF_02225">
    <property type="entry name" value="CoaBC"/>
    <property type="match status" value="1"/>
</dbReference>
<feature type="binding site" evidence="3">
    <location>
        <position position="278"/>
    </location>
    <ligand>
        <name>CTP</name>
        <dbReference type="ChEBI" id="CHEBI:37563"/>
    </ligand>
</feature>
<comment type="cofactor">
    <cofactor evidence="3">
        <name>FMN</name>
        <dbReference type="ChEBI" id="CHEBI:58210"/>
    </cofactor>
    <text evidence="3">Binds 1 FMN per subunit.</text>
</comment>
<dbReference type="GO" id="GO:0004633">
    <property type="term" value="F:phosphopantothenoylcysteine decarboxylase activity"/>
    <property type="evidence" value="ECO:0007669"/>
    <property type="project" value="UniProtKB-UniRule"/>
</dbReference>
<dbReference type="InterPro" id="IPR005252">
    <property type="entry name" value="CoaBC"/>
</dbReference>
<accession>A0A858BYF0</accession>
<keyword evidence="3 4" id="KW-0285">Flavoprotein</keyword>
<dbReference type="InterPro" id="IPR035929">
    <property type="entry name" value="CoaB-like_sf"/>
</dbReference>
<dbReference type="GO" id="GO:0071513">
    <property type="term" value="C:phosphopantothenoylcysteine decarboxylase complex"/>
    <property type="evidence" value="ECO:0007669"/>
    <property type="project" value="TreeGrafter"/>
</dbReference>
<dbReference type="SUPFAM" id="SSF52507">
    <property type="entry name" value="Homo-oligomeric flavin-containing Cys decarboxylases, HFCD"/>
    <property type="match status" value="1"/>
</dbReference>
<feature type="binding site" evidence="3">
    <location>
        <position position="337"/>
    </location>
    <ligand>
        <name>CTP</name>
        <dbReference type="ChEBI" id="CHEBI:37563"/>
    </ligand>
</feature>
<dbReference type="EMBL" id="CP048649">
    <property type="protein sequence ID" value="QIB70607.1"/>
    <property type="molecule type" value="Genomic_DNA"/>
</dbReference>
<dbReference type="RefSeq" id="WP_163067842.1">
    <property type="nucleotide sequence ID" value="NZ_CP048649.1"/>
</dbReference>
<gene>
    <name evidence="3 7" type="primary">coaBC</name>
    <name evidence="7" type="ORF">Ami103574_15465</name>
</gene>
<comment type="similarity">
    <text evidence="3 4">In the C-terminal section; belongs to the PPC synthetase family.</text>
</comment>
<comment type="caution">
    <text evidence="3">Lacks conserved residue(s) required for the propagation of feature annotation.</text>
</comment>
<keyword evidence="3 4" id="KW-0288">FMN</keyword>
<keyword evidence="2 3" id="KW-0456">Lyase</keyword>
<evidence type="ECO:0000256" key="4">
    <source>
        <dbReference type="RuleBase" id="RU364078"/>
    </source>
</evidence>
<evidence type="ECO:0000313" key="7">
    <source>
        <dbReference type="EMBL" id="QIB70607.1"/>
    </source>
</evidence>
<dbReference type="NCBIfam" id="TIGR00521">
    <property type="entry name" value="coaBC_dfp"/>
    <property type="match status" value="1"/>
</dbReference>
<dbReference type="SUPFAM" id="SSF102645">
    <property type="entry name" value="CoaB-like"/>
    <property type="match status" value="1"/>
</dbReference>
<dbReference type="InterPro" id="IPR036551">
    <property type="entry name" value="Flavin_trans-like"/>
</dbReference>
<dbReference type="Gene3D" id="3.40.50.10300">
    <property type="entry name" value="CoaB-like"/>
    <property type="match status" value="1"/>
</dbReference>
<keyword evidence="3" id="KW-0511">Multifunctional enzyme</keyword>
<dbReference type="GO" id="GO:0015941">
    <property type="term" value="P:pantothenate catabolic process"/>
    <property type="evidence" value="ECO:0007669"/>
    <property type="project" value="InterPro"/>
</dbReference>
<keyword evidence="3 4" id="KW-0436">Ligase</keyword>
<evidence type="ECO:0000259" key="6">
    <source>
        <dbReference type="Pfam" id="PF04127"/>
    </source>
</evidence>
<evidence type="ECO:0000256" key="1">
    <source>
        <dbReference type="ARBA" id="ARBA00022793"/>
    </source>
</evidence>
<dbReference type="Pfam" id="PF02441">
    <property type="entry name" value="Flavoprotein"/>
    <property type="match status" value="1"/>
</dbReference>
<comment type="function">
    <text evidence="4">Catalyzes two steps in the biosynthesis of coenzyme A. In the first step cysteine is conjugated to 4'-phosphopantothenate to form 4-phosphopantothenoylcysteine, in the latter compound is decarboxylated to form 4'-phosphopantotheine.</text>
</comment>
<comment type="function">
    <text evidence="3">Catalyzes two sequential steps in the biosynthesis of coenzyme A. In the first step cysteine is conjugated to 4'-phosphopantothenate to form 4-phosphopantothenoylcysteine. In the second step the latter compound is decarboxylated to form 4'-phosphopantotheine.</text>
</comment>
<comment type="catalytic activity">
    <reaction evidence="3 4">
        <text>N-[(R)-4-phosphopantothenoyl]-L-cysteine + H(+) = (R)-4'-phosphopantetheine + CO2</text>
        <dbReference type="Rhea" id="RHEA:16793"/>
        <dbReference type="ChEBI" id="CHEBI:15378"/>
        <dbReference type="ChEBI" id="CHEBI:16526"/>
        <dbReference type="ChEBI" id="CHEBI:59458"/>
        <dbReference type="ChEBI" id="CHEBI:61723"/>
        <dbReference type="EC" id="4.1.1.36"/>
    </reaction>
</comment>
<keyword evidence="3" id="KW-0460">Magnesium</keyword>
<feature type="binding site" evidence="3">
    <location>
        <position position="341"/>
    </location>
    <ligand>
        <name>CTP</name>
        <dbReference type="ChEBI" id="CHEBI:37563"/>
    </ligand>
</feature>
<comment type="pathway">
    <text evidence="3 4">Cofactor biosynthesis; coenzyme A biosynthesis; CoA from (R)-pantothenate: step 3/5.</text>
</comment>
<protein>
    <recommendedName>
        <fullName evidence="3">Coenzyme A biosynthesis bifunctional protein CoaBC</fullName>
    </recommendedName>
    <alternativeName>
        <fullName evidence="3">DNA/pantothenate metabolism flavoprotein</fullName>
    </alternativeName>
    <alternativeName>
        <fullName evidence="3">Phosphopantothenoylcysteine synthetase/decarboxylase</fullName>
        <shortName evidence="3">PPCS-PPCDC</shortName>
    </alternativeName>
    <domain>
        <recommendedName>
            <fullName evidence="3">Phosphopantothenoylcysteine decarboxylase</fullName>
            <shortName evidence="3">PPC decarboxylase</shortName>
            <shortName evidence="3">PPC-DC</shortName>
            <ecNumber evidence="3">4.1.1.36</ecNumber>
        </recommendedName>
        <alternativeName>
            <fullName evidence="3">CoaC</fullName>
        </alternativeName>
    </domain>
    <domain>
        <recommendedName>
            <fullName evidence="3">Phosphopantothenate--cysteine ligase</fullName>
            <ecNumber evidence="3">6.3.2.5</ecNumber>
        </recommendedName>
        <alternativeName>
            <fullName evidence="3">CoaB</fullName>
        </alternativeName>
        <alternativeName>
            <fullName evidence="3">Phosphopantothenoylcysteine synthetase</fullName>
            <shortName evidence="3">PPC synthetase</shortName>
            <shortName evidence="3">PPC-S</shortName>
        </alternativeName>
    </domain>
</protein>
<evidence type="ECO:0000256" key="2">
    <source>
        <dbReference type="ARBA" id="ARBA00023239"/>
    </source>
</evidence>
<dbReference type="AlphaFoldDB" id="A0A858BYF0"/>
<reference evidence="7 8" key="1">
    <citation type="submission" date="2020-02" db="EMBL/GenBank/DDBJ databases">
        <authorList>
            <person name="Kim Y.B."/>
            <person name="Roh S.W."/>
        </authorList>
    </citation>
    <scope>NUCLEOTIDE SEQUENCE [LARGE SCALE GENOMIC DNA]</scope>
    <source>
        <strain evidence="7 8">DSM 103574</strain>
    </source>
</reference>
<dbReference type="EC" id="4.1.1.36" evidence="3"/>
<sequence>MLTGKTVVLGITGSIAAYKTAYLASALKKQHCDVHVIMTKNACEFIAPLTFETLTGNKCLIDTFDRDFKFDVTHISIAKKADLIMLAPASANLIAKLANGIADDMLTTTVLASKAVKLISPAMNTNMYQNPITQDNLRKLAHYGFEIIQPATGLLACNDVGEGKMPEPEVLFEYILKHLAKEKDLIGKKVLVTAGPTQEAVDPVRFISNHSTGKMGYALAQACMLRGAEVTLITGKTAIAPPRFVDVVQVTSAKDMYDAVQQQADSAHMIFKAAAVSDYTPSVSYEHKVKKADDSLSIPLARTSDILLQLGSSKKNGQVLCGFSMETENMLENSQAKLVKKNLDMIVANNLKVEGAGFGTDTNIVTIITKDGLQELPLLSKFDTANRIIDTALELYQKEI</sequence>
<evidence type="ECO:0000259" key="5">
    <source>
        <dbReference type="Pfam" id="PF02441"/>
    </source>
</evidence>
<dbReference type="KEGG" id="abut:Ami103574_15465"/>
<feature type="binding site" evidence="3">
    <location>
        <position position="323"/>
    </location>
    <ligand>
        <name>CTP</name>
        <dbReference type="ChEBI" id="CHEBI:37563"/>
    </ligand>
</feature>
<comment type="pathway">
    <text evidence="3 4">Cofactor biosynthesis; coenzyme A biosynthesis; CoA from (R)-pantothenate: step 2/5.</text>
</comment>
<proteinExistence type="inferred from homology"/>
<dbReference type="InterPro" id="IPR007085">
    <property type="entry name" value="DNA/pantothenate-metab_flavo_C"/>
</dbReference>
<dbReference type="PANTHER" id="PTHR14359:SF6">
    <property type="entry name" value="PHOSPHOPANTOTHENOYLCYSTEINE DECARBOXYLASE"/>
    <property type="match status" value="1"/>
</dbReference>
<dbReference type="Gene3D" id="3.40.50.1950">
    <property type="entry name" value="Flavin prenyltransferase-like"/>
    <property type="match status" value="1"/>
</dbReference>
<dbReference type="GO" id="GO:0046872">
    <property type="term" value="F:metal ion binding"/>
    <property type="evidence" value="ECO:0007669"/>
    <property type="project" value="UniProtKB-KW"/>
</dbReference>
<dbReference type="GO" id="GO:0010181">
    <property type="term" value="F:FMN binding"/>
    <property type="evidence" value="ECO:0007669"/>
    <property type="project" value="UniProtKB-UniRule"/>
</dbReference>
<feature type="active site" description="Proton donor" evidence="3">
    <location>
        <position position="157"/>
    </location>
</feature>
<dbReference type="GO" id="GO:0004632">
    <property type="term" value="F:phosphopantothenate--cysteine ligase activity"/>
    <property type="evidence" value="ECO:0007669"/>
    <property type="project" value="UniProtKB-UniRule"/>
</dbReference>
<name>A0A858BYF0_9FIRM</name>
<feature type="region of interest" description="Phosphopantothenate--cysteine ligase" evidence="3">
    <location>
        <begin position="190"/>
        <end position="400"/>
    </location>
</feature>
<dbReference type="PANTHER" id="PTHR14359">
    <property type="entry name" value="HOMO-OLIGOMERIC FLAVIN CONTAINING CYS DECARBOXYLASE FAMILY"/>
    <property type="match status" value="1"/>
</dbReference>
<feature type="region of interest" description="Phosphopantothenoylcysteine decarboxylase" evidence="3">
    <location>
        <begin position="1"/>
        <end position="189"/>
    </location>
</feature>
<keyword evidence="3" id="KW-0479">Metal-binding</keyword>
<dbReference type="EC" id="6.3.2.5" evidence="3"/>
<dbReference type="Proteomes" id="UP000466848">
    <property type="component" value="Chromosome"/>
</dbReference>
<organism evidence="7 8">
    <name type="scientific">Aminipila butyrica</name>
    <dbReference type="NCBI Taxonomy" id="433296"/>
    <lineage>
        <taxon>Bacteria</taxon>
        <taxon>Bacillati</taxon>
        <taxon>Bacillota</taxon>
        <taxon>Clostridia</taxon>
        <taxon>Peptostreptococcales</taxon>
        <taxon>Anaerovoracaceae</taxon>
        <taxon>Aminipila</taxon>
    </lineage>
</organism>
<dbReference type="UniPathway" id="UPA00241">
    <property type="reaction ID" value="UER00353"/>
</dbReference>
<comment type="similarity">
    <text evidence="3 4">In the N-terminal section; belongs to the HFCD (homo-oligomeric flavin containing Cys decarboxylase) superfamily.</text>
</comment>
<comment type="cofactor">
    <cofactor evidence="3">
        <name>Mg(2+)</name>
        <dbReference type="ChEBI" id="CHEBI:18420"/>
    </cofactor>
</comment>
<keyword evidence="8" id="KW-1185">Reference proteome</keyword>
<evidence type="ECO:0000256" key="3">
    <source>
        <dbReference type="HAMAP-Rule" id="MF_02225"/>
    </source>
</evidence>
<evidence type="ECO:0000313" key="8">
    <source>
        <dbReference type="Proteomes" id="UP000466848"/>
    </source>
</evidence>
<dbReference type="Pfam" id="PF04127">
    <property type="entry name" value="DFP"/>
    <property type="match status" value="1"/>
</dbReference>